<sequence>MPDVSVVIPLYGEHRARDSLLTVTTAWLAQDVPCEVVVATAGDIPVNVAEDLDADRRVRVVRAPAEARAPGLLRNAGAAQARSPLLYLTDADVAPLGRDYLARALVMAEGRALAQPWMHRIPSSAAGPAAERAVDCTTTGPGLFCFVTASPGGALHAYEGEELIWKRPSRGAVRHETPRVLPPAAQRDAHAPRSLQWRAPYHWGGLLLQQRTFTEVGGYCPRYAGWGSEDDDLLVKVAARTSVLRGWQADRSWRCLHFEHPVPATVTPDRRSNEALYAERLAAGPEAMIVQDRAGADD</sequence>
<name>A0ABZ2QHI5_9ACTN</name>
<feature type="domain" description="Galactosyltransferase C-terminal" evidence="3">
    <location>
        <begin position="203"/>
        <end position="260"/>
    </location>
</feature>
<dbReference type="InterPro" id="IPR029044">
    <property type="entry name" value="Nucleotide-diphossugar_trans"/>
</dbReference>
<evidence type="ECO:0000256" key="1">
    <source>
        <dbReference type="ARBA" id="ARBA00022679"/>
    </source>
</evidence>
<accession>A0ABZ2QHI5</accession>
<keyword evidence="5" id="KW-1185">Reference proteome</keyword>
<dbReference type="RefSeq" id="WP_407285029.1">
    <property type="nucleotide sequence ID" value="NZ_CP147982.1"/>
</dbReference>
<dbReference type="CDD" id="cd00761">
    <property type="entry name" value="Glyco_tranf_GTA_type"/>
    <property type="match status" value="1"/>
</dbReference>
<dbReference type="Proteomes" id="UP001626628">
    <property type="component" value="Chromosome"/>
</dbReference>
<organism evidence="4 5">
    <name type="scientific">Streptomyces sirii</name>
    <dbReference type="NCBI Taxonomy" id="3127701"/>
    <lineage>
        <taxon>Bacteria</taxon>
        <taxon>Bacillati</taxon>
        <taxon>Actinomycetota</taxon>
        <taxon>Actinomycetes</taxon>
        <taxon>Kitasatosporales</taxon>
        <taxon>Streptomycetaceae</taxon>
        <taxon>Streptomyces</taxon>
    </lineage>
</organism>
<protein>
    <submittedName>
        <fullName evidence="4">Glycosyltransferase family 2 protein</fullName>
    </submittedName>
</protein>
<evidence type="ECO:0000259" key="3">
    <source>
        <dbReference type="Pfam" id="PF02709"/>
    </source>
</evidence>
<dbReference type="SUPFAM" id="SSF53448">
    <property type="entry name" value="Nucleotide-diphospho-sugar transferases"/>
    <property type="match status" value="1"/>
</dbReference>
<reference evidence="4 5" key="1">
    <citation type="submission" date="2024-03" db="EMBL/GenBank/DDBJ databases">
        <title>The complete genome of Streptomyces sirii sp.nov.</title>
        <authorList>
            <person name="Zakalyukina Y.V."/>
            <person name="Belik A.R."/>
            <person name="Biryukov M.V."/>
            <person name="Baturina O.A."/>
            <person name="Kabilov M.R."/>
        </authorList>
    </citation>
    <scope>NUCLEOTIDE SEQUENCE [LARGE SCALE GENOMIC DNA]</scope>
    <source>
        <strain evidence="4 5">BP-8</strain>
    </source>
</reference>
<proteinExistence type="predicted"/>
<dbReference type="InterPro" id="IPR027791">
    <property type="entry name" value="Galactosyl_T_C"/>
</dbReference>
<evidence type="ECO:0000313" key="4">
    <source>
        <dbReference type="EMBL" id="WXK74806.1"/>
    </source>
</evidence>
<gene>
    <name evidence="4" type="ORF">WAB15_01820</name>
</gene>
<dbReference type="Pfam" id="PF00535">
    <property type="entry name" value="Glycos_transf_2"/>
    <property type="match status" value="1"/>
</dbReference>
<dbReference type="Pfam" id="PF02709">
    <property type="entry name" value="Glyco_transf_7C"/>
    <property type="match status" value="1"/>
</dbReference>
<dbReference type="Gene3D" id="3.90.550.10">
    <property type="entry name" value="Spore Coat Polysaccharide Biosynthesis Protein SpsA, Chain A"/>
    <property type="match status" value="1"/>
</dbReference>
<evidence type="ECO:0000313" key="5">
    <source>
        <dbReference type="Proteomes" id="UP001626628"/>
    </source>
</evidence>
<feature type="domain" description="Glycosyltransferase 2-like" evidence="2">
    <location>
        <begin position="5"/>
        <end position="96"/>
    </location>
</feature>
<dbReference type="EMBL" id="CP147982">
    <property type="protein sequence ID" value="WXK74806.1"/>
    <property type="molecule type" value="Genomic_DNA"/>
</dbReference>
<dbReference type="InterPro" id="IPR001173">
    <property type="entry name" value="Glyco_trans_2-like"/>
</dbReference>
<evidence type="ECO:0000259" key="2">
    <source>
        <dbReference type="Pfam" id="PF00535"/>
    </source>
</evidence>
<keyword evidence="1" id="KW-0808">Transferase</keyword>